<evidence type="ECO:0000259" key="4">
    <source>
        <dbReference type="PROSITE" id="PS50949"/>
    </source>
</evidence>
<evidence type="ECO:0000313" key="6">
    <source>
        <dbReference type="Proteomes" id="UP000028623"/>
    </source>
</evidence>
<reference evidence="5 6" key="1">
    <citation type="submission" date="2014-07" db="EMBL/GenBank/DDBJ databases">
        <title>Epilithonimonas lactis LMG 22401 Genome.</title>
        <authorList>
            <person name="Pipes S.E."/>
            <person name="Stropko S.J."/>
        </authorList>
    </citation>
    <scope>NUCLEOTIDE SEQUENCE [LARGE SCALE GENOMIC DNA]</scope>
    <source>
        <strain evidence="5 6">LMG 24401</strain>
    </source>
</reference>
<dbReference type="Gene3D" id="1.10.10.10">
    <property type="entry name" value="Winged helix-like DNA-binding domain superfamily/Winged helix DNA-binding domain"/>
    <property type="match status" value="1"/>
</dbReference>
<evidence type="ECO:0000256" key="1">
    <source>
        <dbReference type="ARBA" id="ARBA00023015"/>
    </source>
</evidence>
<organism evidence="5 6">
    <name type="scientific">Epilithonimonas lactis</name>
    <dbReference type="NCBI Taxonomy" id="421072"/>
    <lineage>
        <taxon>Bacteria</taxon>
        <taxon>Pseudomonadati</taxon>
        <taxon>Bacteroidota</taxon>
        <taxon>Flavobacteriia</taxon>
        <taxon>Flavobacteriales</taxon>
        <taxon>Weeksellaceae</taxon>
        <taxon>Chryseobacterium group</taxon>
        <taxon>Epilithonimonas</taxon>
    </lineage>
</organism>
<dbReference type="PROSITE" id="PS50949">
    <property type="entry name" value="HTH_GNTR"/>
    <property type="match status" value="1"/>
</dbReference>
<keyword evidence="1" id="KW-0805">Transcription regulation</keyword>
<sequence length="332" mass="38887">MKLIYIDKESSRPIYQQIVESIEDAISSKRLFRNDRLPSVNKICLEHNVSRDTVFLAYEKLKQKGIIKSIPAKGYYVKREEFSYDKNYFVLFDELNSFKEDLLTGFLKPFDNKAQVDIYFHHFNFGVFRKQIMDNIGNYSKYIIMPGNLEGVEEVIAKLPEKDVYIIDQMRDSLRQYSGIYQNFIADIYNSFESSRHIIEKYNHYILIFPGDKEPSDMVKGFTKYCEQFEKKFAVIPSSKDFKLEKGQLFLIPNDRQLVEIVEMCKLKGLKLGKDIGIISYNETPLKKVVEDGITTLSTDFSEMGRRLSEMVIKNEKIQIENPATLRIRKSI</sequence>
<accession>A0A085B6W9</accession>
<protein>
    <submittedName>
        <fullName evidence="5">Transcriptional regulator</fullName>
    </submittedName>
</protein>
<dbReference type="Pfam" id="PF00392">
    <property type="entry name" value="GntR"/>
    <property type="match status" value="1"/>
</dbReference>
<dbReference type="PANTHER" id="PTHR38445">
    <property type="entry name" value="HTH-TYPE TRANSCRIPTIONAL REPRESSOR YTRA"/>
    <property type="match status" value="1"/>
</dbReference>
<dbReference type="SMART" id="SM00345">
    <property type="entry name" value="HTH_GNTR"/>
    <property type="match status" value="1"/>
</dbReference>
<evidence type="ECO:0000256" key="3">
    <source>
        <dbReference type="ARBA" id="ARBA00023163"/>
    </source>
</evidence>
<dbReference type="InterPro" id="IPR000524">
    <property type="entry name" value="Tscrpt_reg_HTH_GntR"/>
</dbReference>
<dbReference type="Pfam" id="PF13377">
    <property type="entry name" value="Peripla_BP_3"/>
    <property type="match status" value="1"/>
</dbReference>
<evidence type="ECO:0000256" key="2">
    <source>
        <dbReference type="ARBA" id="ARBA00023125"/>
    </source>
</evidence>
<dbReference type="RefSeq" id="WP_034979343.1">
    <property type="nucleotide sequence ID" value="NZ_FOFI01000007.1"/>
</dbReference>
<dbReference type="InterPro" id="IPR046335">
    <property type="entry name" value="LacI/GalR-like_sensor"/>
</dbReference>
<evidence type="ECO:0000313" key="5">
    <source>
        <dbReference type="EMBL" id="KFC18214.1"/>
    </source>
</evidence>
<comment type="caution">
    <text evidence="5">The sequence shown here is derived from an EMBL/GenBank/DDBJ whole genome shotgun (WGS) entry which is preliminary data.</text>
</comment>
<dbReference type="OrthoDB" id="742238at2"/>
<dbReference type="AlphaFoldDB" id="A0A085B6W9"/>
<dbReference type="GO" id="GO:0003677">
    <property type="term" value="F:DNA binding"/>
    <property type="evidence" value="ECO:0007669"/>
    <property type="project" value="UniProtKB-KW"/>
</dbReference>
<feature type="domain" description="HTH gntR-type" evidence="4">
    <location>
        <begin position="12"/>
        <end position="80"/>
    </location>
</feature>
<keyword evidence="3" id="KW-0804">Transcription</keyword>
<keyword evidence="2" id="KW-0238">DNA-binding</keyword>
<dbReference type="eggNOG" id="COG1609">
    <property type="taxonomic scope" value="Bacteria"/>
</dbReference>
<gene>
    <name evidence="5" type="ORF">IO89_18995</name>
</gene>
<dbReference type="Proteomes" id="UP000028623">
    <property type="component" value="Unassembled WGS sequence"/>
</dbReference>
<dbReference type="Gene3D" id="3.40.50.2300">
    <property type="match status" value="2"/>
</dbReference>
<dbReference type="SUPFAM" id="SSF46785">
    <property type="entry name" value="Winged helix' DNA-binding domain"/>
    <property type="match status" value="1"/>
</dbReference>
<dbReference type="InterPro" id="IPR036390">
    <property type="entry name" value="WH_DNA-bd_sf"/>
</dbReference>
<dbReference type="EMBL" id="JPLY01000008">
    <property type="protein sequence ID" value="KFC18214.1"/>
    <property type="molecule type" value="Genomic_DNA"/>
</dbReference>
<dbReference type="GO" id="GO:0003700">
    <property type="term" value="F:DNA-binding transcription factor activity"/>
    <property type="evidence" value="ECO:0007669"/>
    <property type="project" value="InterPro"/>
</dbReference>
<name>A0A085B6W9_9FLAO</name>
<dbReference type="InterPro" id="IPR028082">
    <property type="entry name" value="Peripla_BP_I"/>
</dbReference>
<dbReference type="STRING" id="421072.SAMN04488097_3834"/>
<proteinExistence type="predicted"/>
<keyword evidence="6" id="KW-1185">Reference proteome</keyword>
<dbReference type="CDD" id="cd07377">
    <property type="entry name" value="WHTH_GntR"/>
    <property type="match status" value="1"/>
</dbReference>
<dbReference type="SUPFAM" id="SSF53822">
    <property type="entry name" value="Periplasmic binding protein-like I"/>
    <property type="match status" value="1"/>
</dbReference>
<dbReference type="InterPro" id="IPR036388">
    <property type="entry name" value="WH-like_DNA-bd_sf"/>
</dbReference>
<dbReference type="PANTHER" id="PTHR38445:SF10">
    <property type="entry name" value="GNTR-FAMILY TRANSCRIPTIONAL REGULATOR"/>
    <property type="match status" value="1"/>
</dbReference>